<evidence type="ECO:0000313" key="6">
    <source>
        <dbReference type="EMBL" id="RCN47653.1"/>
    </source>
</evidence>
<dbReference type="SUPFAM" id="SSF57997">
    <property type="entry name" value="Tropomyosin"/>
    <property type="match status" value="4"/>
</dbReference>
<evidence type="ECO:0000313" key="7">
    <source>
        <dbReference type="Proteomes" id="UP000252519"/>
    </source>
</evidence>
<comment type="similarity">
    <text evidence="1 3">Belongs to the tropomyosin family.</text>
</comment>
<dbReference type="EMBL" id="JOJR01000059">
    <property type="protein sequence ID" value="RCN47653.1"/>
    <property type="molecule type" value="Genomic_DNA"/>
</dbReference>
<feature type="coiled-coil region" evidence="4">
    <location>
        <begin position="283"/>
        <end position="366"/>
    </location>
</feature>
<evidence type="ECO:0000256" key="5">
    <source>
        <dbReference type="SAM" id="MobiDB-lite"/>
    </source>
</evidence>
<evidence type="ECO:0000256" key="1">
    <source>
        <dbReference type="ARBA" id="ARBA00009036"/>
    </source>
</evidence>
<sequence length="606" mass="69821">MSKSNKEGAQQTSLLDVLKKKMRQAREEAEAAKDEADEVQRQLEEERKKREDAEAEVAALNRRIVLVEEDLERTEDRLKIATSKLEEASKAADEAERLAEAEVAALNRRMTLLEEELERAEERLKIATEKLEEATHNVDESERARKSMETRSQQDEERANFLETQVDEAKVIAEDADRKYEEVCDRQPPGFSLSYVFSSTVIRAFTSQARPCSIGWRACVANWFDCIELENRWRIESTWTKIAVLNSRRNYVKRKHYCMKLKARVKSVRKVMENRSFQDEERANTIEAQLKEAQMLAEEADRKYDEARQSAIIYTHLPRSVARKLAMVEADLERAEERAEAGENKIVELEEELRVVGNNLKSLELSEEKALEKEDIFAEQIRQLDERMKEVRTHNTRRAVEAERDLAAIATNLRKKETIEEKALQRENHIAVHVSALESRLKEVCTARKSRCITLCCDCAAVVLLLCCDCIAIVLLLPFPAALAAKAVVYNCCCCASVVKPSKWLCFVCSKIVELEEELRVVGNNLKSLEVSEEKALQREDSYEEQIRTISARLKEAETRAEFAERSVQKLQKEVDRLEEEKDEADRKNRQLQEELDHLLTELNGV</sequence>
<keyword evidence="7" id="KW-1185">Reference proteome</keyword>
<dbReference type="Gene3D" id="1.20.5.340">
    <property type="match status" value="1"/>
</dbReference>
<keyword evidence="2 4" id="KW-0175">Coiled coil</keyword>
<dbReference type="FunFam" id="1.20.5.170:FF:000001">
    <property type="entry name" value="Tropomyosin alpha-1 chain isoform 1"/>
    <property type="match status" value="1"/>
</dbReference>
<dbReference type="PANTHER" id="PTHR19269">
    <property type="entry name" value="TROPOMYOSIN"/>
    <property type="match status" value="1"/>
</dbReference>
<dbReference type="Pfam" id="PF00261">
    <property type="entry name" value="Tropomyosin"/>
    <property type="match status" value="4"/>
</dbReference>
<dbReference type="AlphaFoldDB" id="A0A368GTG0"/>
<name>A0A368GTG0_ANCCA</name>
<accession>A0A368GTG0</accession>
<gene>
    <name evidence="6" type="ORF">ANCCAN_06319</name>
</gene>
<protein>
    <submittedName>
        <fullName evidence="6">Tropomyosin</fullName>
    </submittedName>
</protein>
<evidence type="ECO:0000256" key="3">
    <source>
        <dbReference type="RuleBase" id="RU004515"/>
    </source>
</evidence>
<dbReference type="OrthoDB" id="128924at2759"/>
<reference evidence="6 7" key="1">
    <citation type="submission" date="2014-10" db="EMBL/GenBank/DDBJ databases">
        <title>Draft genome of the hookworm Ancylostoma caninum.</title>
        <authorList>
            <person name="Mitreva M."/>
        </authorList>
    </citation>
    <scope>NUCLEOTIDE SEQUENCE [LARGE SCALE GENOMIC DNA]</scope>
    <source>
        <strain evidence="6 7">Baltimore</strain>
    </source>
</reference>
<dbReference type="PRINTS" id="PR00194">
    <property type="entry name" value="TROPOMYOSIN"/>
</dbReference>
<dbReference type="InterPro" id="IPR000533">
    <property type="entry name" value="Tropomyosin"/>
</dbReference>
<evidence type="ECO:0000256" key="2">
    <source>
        <dbReference type="ARBA" id="ARBA00023054"/>
    </source>
</evidence>
<dbReference type="PROSITE" id="PS00326">
    <property type="entry name" value="TROPOMYOSIN"/>
    <property type="match status" value="1"/>
</dbReference>
<comment type="caution">
    <text evidence="6">The sequence shown here is derived from an EMBL/GenBank/DDBJ whole genome shotgun (WGS) entry which is preliminary data.</text>
</comment>
<feature type="region of interest" description="Disordered" evidence="5">
    <location>
        <begin position="1"/>
        <end position="53"/>
    </location>
</feature>
<feature type="compositionally biased region" description="Basic and acidic residues" evidence="5">
    <location>
        <begin position="24"/>
        <end position="52"/>
    </location>
</feature>
<proteinExistence type="inferred from homology"/>
<dbReference type="Proteomes" id="UP000252519">
    <property type="component" value="Unassembled WGS sequence"/>
</dbReference>
<dbReference type="FunFam" id="1.20.5.170:FF:000169">
    <property type="entry name" value="Predicted protein"/>
    <property type="match status" value="1"/>
</dbReference>
<evidence type="ECO:0000256" key="4">
    <source>
        <dbReference type="SAM" id="Coils"/>
    </source>
</evidence>
<dbReference type="Gene3D" id="1.20.5.170">
    <property type="match status" value="3"/>
</dbReference>
<feature type="coiled-coil region" evidence="4">
    <location>
        <begin position="512"/>
        <end position="602"/>
    </location>
</feature>
<dbReference type="STRING" id="29170.A0A368GTG0"/>
<organism evidence="6 7">
    <name type="scientific">Ancylostoma caninum</name>
    <name type="common">Dog hookworm</name>
    <dbReference type="NCBI Taxonomy" id="29170"/>
    <lineage>
        <taxon>Eukaryota</taxon>
        <taxon>Metazoa</taxon>
        <taxon>Ecdysozoa</taxon>
        <taxon>Nematoda</taxon>
        <taxon>Chromadorea</taxon>
        <taxon>Rhabditida</taxon>
        <taxon>Rhabditina</taxon>
        <taxon>Rhabditomorpha</taxon>
        <taxon>Strongyloidea</taxon>
        <taxon>Ancylostomatidae</taxon>
        <taxon>Ancylostomatinae</taxon>
        <taxon>Ancylostoma</taxon>
    </lineage>
</organism>
<feature type="region of interest" description="Disordered" evidence="5">
    <location>
        <begin position="133"/>
        <end position="158"/>
    </location>
</feature>